<dbReference type="PROSITE" id="PS50106">
    <property type="entry name" value="PDZ"/>
    <property type="match status" value="1"/>
</dbReference>
<dbReference type="EMBL" id="FMAU01000007">
    <property type="protein sequence ID" value="SCC32004.1"/>
    <property type="molecule type" value="Genomic_DNA"/>
</dbReference>
<dbReference type="InterPro" id="IPR009003">
    <property type="entry name" value="Peptidase_S1_PA"/>
</dbReference>
<dbReference type="InterPro" id="IPR043504">
    <property type="entry name" value="Peptidase_S1_PA_chymotrypsin"/>
</dbReference>
<dbReference type="PANTHER" id="PTHR22939">
    <property type="entry name" value="SERINE PROTEASE FAMILY S1C HTRA-RELATED"/>
    <property type="match status" value="1"/>
</dbReference>
<dbReference type="FunFam" id="2.40.10.10:FF:000001">
    <property type="entry name" value="Periplasmic serine protease DegS"/>
    <property type="match status" value="1"/>
</dbReference>
<evidence type="ECO:0000256" key="1">
    <source>
        <dbReference type="ARBA" id="ARBA00010541"/>
    </source>
</evidence>
<dbReference type="CDD" id="cd06781">
    <property type="entry name" value="cpPDZ_BsHtra-like"/>
    <property type="match status" value="1"/>
</dbReference>
<feature type="domain" description="PDZ" evidence="6">
    <location>
        <begin position="339"/>
        <end position="373"/>
    </location>
</feature>
<dbReference type="AlphaFoldDB" id="A0A0V8H9I0"/>
<keyword evidence="3" id="KW-0378">Hydrolase</keyword>
<dbReference type="Pfam" id="PF13180">
    <property type="entry name" value="PDZ_2"/>
    <property type="match status" value="1"/>
</dbReference>
<accession>A0A0V8H9I0</accession>
<dbReference type="InterPro" id="IPR001940">
    <property type="entry name" value="Peptidase_S1C"/>
</dbReference>
<dbReference type="RefSeq" id="WP_058299787.1">
    <property type="nucleotide sequence ID" value="NZ_FMAU01000007.1"/>
</dbReference>
<evidence type="ECO:0000256" key="5">
    <source>
        <dbReference type="SAM" id="Phobius"/>
    </source>
</evidence>
<keyword evidence="5" id="KW-0812">Transmembrane</keyword>
<feature type="transmembrane region" description="Helical" evidence="5">
    <location>
        <begin position="24"/>
        <end position="43"/>
    </location>
</feature>
<dbReference type="InterPro" id="IPR001478">
    <property type="entry name" value="PDZ"/>
</dbReference>
<dbReference type="Gene3D" id="2.30.42.10">
    <property type="match status" value="1"/>
</dbReference>
<proteinExistence type="inferred from homology"/>
<evidence type="ECO:0000256" key="3">
    <source>
        <dbReference type="ARBA" id="ARBA00022801"/>
    </source>
</evidence>
<organism evidence="7 8">
    <name type="scientific">[Bacillus] enclensis</name>
    <dbReference type="NCBI Taxonomy" id="1402860"/>
    <lineage>
        <taxon>Bacteria</taxon>
        <taxon>Bacillati</taxon>
        <taxon>Bacillota</taxon>
        <taxon>Bacilli</taxon>
        <taxon>Bacillales</taxon>
        <taxon>Bacillaceae</taxon>
        <taxon>Rossellomorea</taxon>
    </lineage>
</organism>
<name>A0A0V8H9I0_9BACI</name>
<sequence length="413" mass="44250">MGYYDDQDFNREGRKKQKGNRGGMFLAGLLGAILGAILILVAIPQLHNLDVLPYSIQPDQDLKATDEEYHNGTTKNVSVDVTTDVTKAVEKASDAVVGISNIQSQSFWGQQGDSQGQAAGTGSGVIYKKAGNKAYIATNNHVVEGADQLEVTLADGTKVPAKLRGTDIWTDLAVIEIDGSKIGKDAVAEFGNSDKLKAGEPVIAIGNPLGLQFSGSVTQGVVSGVERTIPVDINQDGVEDWNAEVLQTDAAINPGNSGGALINISGQLIGINSMKIAQEAVEGIGLAIPINSAQPIIDDLEQYGEVKRPAMGVALEDVNRISSYHQQETLKLPKDVNYGVMIRQVIPNSPAAQAGLEELDVIVALDGEKVEDMIDLRKHLYNKKKVGDQMNVTIYRNGKKEDVTMKLTDESRM</sequence>
<dbReference type="SUPFAM" id="SSF50156">
    <property type="entry name" value="PDZ domain-like"/>
    <property type="match status" value="1"/>
</dbReference>
<keyword evidence="8" id="KW-1185">Reference proteome</keyword>
<reference evidence="8" key="1">
    <citation type="submission" date="2016-08" db="EMBL/GenBank/DDBJ databases">
        <authorList>
            <person name="Varghese N."/>
            <person name="Submissions Spin"/>
        </authorList>
    </citation>
    <scope>NUCLEOTIDE SEQUENCE [LARGE SCALE GENOMIC DNA]</scope>
    <source>
        <strain evidence="8">SGD-1123</strain>
    </source>
</reference>
<evidence type="ECO:0000313" key="8">
    <source>
        <dbReference type="Proteomes" id="UP000181997"/>
    </source>
</evidence>
<evidence type="ECO:0000313" key="7">
    <source>
        <dbReference type="EMBL" id="SCC32004.1"/>
    </source>
</evidence>
<keyword evidence="5" id="KW-0472">Membrane</keyword>
<dbReference type="PANTHER" id="PTHR22939:SF129">
    <property type="entry name" value="SERINE PROTEASE HTRA2, MITOCHONDRIAL"/>
    <property type="match status" value="1"/>
</dbReference>
<dbReference type="Proteomes" id="UP000181997">
    <property type="component" value="Unassembled WGS sequence"/>
</dbReference>
<keyword evidence="5" id="KW-1133">Transmembrane helix</keyword>
<evidence type="ECO:0000256" key="2">
    <source>
        <dbReference type="ARBA" id="ARBA00022670"/>
    </source>
</evidence>
<evidence type="ECO:0000256" key="4">
    <source>
        <dbReference type="ARBA" id="ARBA00022825"/>
    </source>
</evidence>
<dbReference type="PRINTS" id="PR00834">
    <property type="entry name" value="PROTEASES2C"/>
</dbReference>
<dbReference type="GO" id="GO:0004252">
    <property type="term" value="F:serine-type endopeptidase activity"/>
    <property type="evidence" value="ECO:0007669"/>
    <property type="project" value="InterPro"/>
</dbReference>
<comment type="similarity">
    <text evidence="1">Belongs to the peptidase S1C family.</text>
</comment>
<keyword evidence="4" id="KW-0720">Serine protease</keyword>
<dbReference type="Gene3D" id="2.40.10.10">
    <property type="entry name" value="Trypsin-like serine proteases"/>
    <property type="match status" value="2"/>
</dbReference>
<dbReference type="OrthoDB" id="9758917at2"/>
<dbReference type="SUPFAM" id="SSF50494">
    <property type="entry name" value="Trypsin-like serine proteases"/>
    <property type="match status" value="1"/>
</dbReference>
<dbReference type="InterPro" id="IPR036034">
    <property type="entry name" value="PDZ_sf"/>
</dbReference>
<keyword evidence="2 7" id="KW-0645">Protease</keyword>
<dbReference type="SMART" id="SM00228">
    <property type="entry name" value="PDZ"/>
    <property type="match status" value="1"/>
</dbReference>
<dbReference type="GO" id="GO:0006508">
    <property type="term" value="P:proteolysis"/>
    <property type="evidence" value="ECO:0007669"/>
    <property type="project" value="UniProtKB-KW"/>
</dbReference>
<dbReference type="Pfam" id="PF13365">
    <property type="entry name" value="Trypsin_2"/>
    <property type="match status" value="1"/>
</dbReference>
<gene>
    <name evidence="7" type="ORF">GA0061094_3954</name>
</gene>
<evidence type="ECO:0000259" key="6">
    <source>
        <dbReference type="PROSITE" id="PS50106"/>
    </source>
</evidence>
<protein>
    <submittedName>
        <fullName evidence="7">Serine protease Do</fullName>
    </submittedName>
</protein>